<organism evidence="1 2">
    <name type="scientific">Mariniflexile gromovii</name>
    <dbReference type="NCBI Taxonomy" id="362523"/>
    <lineage>
        <taxon>Bacteria</taxon>
        <taxon>Pseudomonadati</taxon>
        <taxon>Bacteroidota</taxon>
        <taxon>Flavobacteriia</taxon>
        <taxon>Flavobacteriales</taxon>
        <taxon>Flavobacteriaceae</taxon>
        <taxon>Mariniflexile</taxon>
    </lineage>
</organism>
<dbReference type="Proteomes" id="UP000670776">
    <property type="component" value="Unassembled WGS sequence"/>
</dbReference>
<proteinExistence type="predicted"/>
<dbReference type="EMBL" id="JAGJCB010000014">
    <property type="protein sequence ID" value="MBP0904851.1"/>
    <property type="molecule type" value="Genomic_DNA"/>
</dbReference>
<keyword evidence="2" id="KW-1185">Reference proteome</keyword>
<evidence type="ECO:0000313" key="1">
    <source>
        <dbReference type="EMBL" id="MBP0904851.1"/>
    </source>
</evidence>
<name>A0ABS4BW81_9FLAO</name>
<sequence>MTIQEVLSSNDSKILKANIKILAKDYKEKLKGTVCLNCPSDIQFMINRLKKKYKMTNFQLRKPHVIYKLEKGGSETISNDKMTDELALRFLKIKNERIDLFSKYPENWIELLGEDNNEDNVDEKVNEVVKETSKKPCATCKDKKISEAKNATPKRTYKKRGSTKK</sequence>
<reference evidence="1 2" key="1">
    <citation type="submission" date="2021-04" db="EMBL/GenBank/DDBJ databases">
        <title>Mariniflexile gromovii gen. nov., sp. nov., a gliding bacterium isolated from the sea urchin Strongylocentrotus intermedius.</title>
        <authorList>
            <person name="Ko S."/>
            <person name="Le V."/>
            <person name="Ahn C.-Y."/>
            <person name="Oh H.-M."/>
        </authorList>
    </citation>
    <scope>NUCLEOTIDE SEQUENCE [LARGE SCALE GENOMIC DNA]</scope>
    <source>
        <strain evidence="1 2">KCTC 12570</strain>
    </source>
</reference>
<evidence type="ECO:0000313" key="2">
    <source>
        <dbReference type="Proteomes" id="UP000670776"/>
    </source>
</evidence>
<comment type="caution">
    <text evidence="1">The sequence shown here is derived from an EMBL/GenBank/DDBJ whole genome shotgun (WGS) entry which is preliminary data.</text>
</comment>
<gene>
    <name evidence="1" type="ORF">J8H85_13500</name>
</gene>
<dbReference type="RefSeq" id="WP_209655743.1">
    <property type="nucleotide sequence ID" value="NZ_JAGJCB010000014.1"/>
</dbReference>
<protein>
    <submittedName>
        <fullName evidence="1">Uncharacterized protein</fullName>
    </submittedName>
</protein>
<accession>A0ABS4BW81</accession>